<sequence length="94" mass="9677">AALALPAKVVQVAAGESHALLVTMSGGTARVFAVGDNEFGQLGQGDTSRRRDSNVPVEVSTLSYDAAIAGVACGGQVCMAVSQRGEIWSWGRNQ</sequence>
<organism evidence="3 4">
    <name type="scientific">Polarella glacialis</name>
    <name type="common">Dinoflagellate</name>
    <dbReference type="NCBI Taxonomy" id="89957"/>
    <lineage>
        <taxon>Eukaryota</taxon>
        <taxon>Sar</taxon>
        <taxon>Alveolata</taxon>
        <taxon>Dinophyceae</taxon>
        <taxon>Suessiales</taxon>
        <taxon>Suessiaceae</taxon>
        <taxon>Polarella</taxon>
    </lineage>
</organism>
<dbReference type="Proteomes" id="UP000626109">
    <property type="component" value="Unassembled WGS sequence"/>
</dbReference>
<comment type="caution">
    <text evidence="3">The sequence shown here is derived from an EMBL/GenBank/DDBJ whole genome shotgun (WGS) entry which is preliminary data.</text>
</comment>
<dbReference type="SUPFAM" id="SSF50985">
    <property type="entry name" value="RCC1/BLIP-II"/>
    <property type="match status" value="1"/>
</dbReference>
<dbReference type="EMBL" id="CAJNNW010035497">
    <property type="protein sequence ID" value="CAE8728072.1"/>
    <property type="molecule type" value="Genomic_DNA"/>
</dbReference>
<evidence type="ECO:0000313" key="4">
    <source>
        <dbReference type="Proteomes" id="UP000626109"/>
    </source>
</evidence>
<dbReference type="AlphaFoldDB" id="A0A813LIX0"/>
<evidence type="ECO:0000313" key="3">
    <source>
        <dbReference type="EMBL" id="CAE8728072.1"/>
    </source>
</evidence>
<feature type="non-terminal residue" evidence="3">
    <location>
        <position position="1"/>
    </location>
</feature>
<dbReference type="Gene3D" id="2.130.10.30">
    <property type="entry name" value="Regulator of chromosome condensation 1/beta-lactamase-inhibitor protein II"/>
    <property type="match status" value="1"/>
</dbReference>
<dbReference type="PANTHER" id="PTHR22870">
    <property type="entry name" value="REGULATOR OF CHROMOSOME CONDENSATION"/>
    <property type="match status" value="1"/>
</dbReference>
<evidence type="ECO:0000256" key="2">
    <source>
        <dbReference type="PROSITE-ProRule" id="PRU00235"/>
    </source>
</evidence>
<keyword evidence="1" id="KW-0677">Repeat</keyword>
<protein>
    <submittedName>
        <fullName evidence="3">Uncharacterized protein</fullName>
    </submittedName>
</protein>
<feature type="repeat" description="RCC1" evidence="2">
    <location>
        <begin position="29"/>
        <end position="84"/>
    </location>
</feature>
<dbReference type="PROSITE" id="PS50012">
    <property type="entry name" value="RCC1_3"/>
    <property type="match status" value="1"/>
</dbReference>
<dbReference type="PROSITE" id="PS00626">
    <property type="entry name" value="RCC1_2"/>
    <property type="match status" value="1"/>
</dbReference>
<feature type="non-terminal residue" evidence="3">
    <location>
        <position position="94"/>
    </location>
</feature>
<reference evidence="3" key="1">
    <citation type="submission" date="2021-02" db="EMBL/GenBank/DDBJ databases">
        <authorList>
            <person name="Dougan E. K."/>
            <person name="Rhodes N."/>
            <person name="Thang M."/>
            <person name="Chan C."/>
        </authorList>
    </citation>
    <scope>NUCLEOTIDE SEQUENCE</scope>
</reference>
<dbReference type="InterPro" id="IPR000408">
    <property type="entry name" value="Reg_chr_condens"/>
</dbReference>
<evidence type="ECO:0000256" key="1">
    <source>
        <dbReference type="ARBA" id="ARBA00022737"/>
    </source>
</evidence>
<proteinExistence type="predicted"/>
<dbReference type="InterPro" id="IPR051210">
    <property type="entry name" value="Ub_ligase/GEF_domain"/>
</dbReference>
<gene>
    <name evidence="3" type="ORF">PGLA2088_LOCUS45006</name>
</gene>
<dbReference type="PANTHER" id="PTHR22870:SF408">
    <property type="entry name" value="OS09G0560450 PROTEIN"/>
    <property type="match status" value="1"/>
</dbReference>
<dbReference type="InterPro" id="IPR009091">
    <property type="entry name" value="RCC1/BLIP-II"/>
</dbReference>
<name>A0A813LIX0_POLGL</name>
<dbReference type="Pfam" id="PF00415">
    <property type="entry name" value="RCC1"/>
    <property type="match status" value="1"/>
</dbReference>
<accession>A0A813LIX0</accession>